<feature type="region of interest" description="Disordered" evidence="1">
    <location>
        <begin position="311"/>
        <end position="344"/>
    </location>
</feature>
<reference evidence="2" key="1">
    <citation type="submission" date="2014-03" db="EMBL/GenBank/DDBJ databases">
        <authorList>
            <person name="Casaregola S."/>
        </authorList>
    </citation>
    <scope>NUCLEOTIDE SEQUENCE [LARGE SCALE GENOMIC DNA]</scope>
    <source>
        <strain evidence="2">CLIB 918</strain>
    </source>
</reference>
<proteinExistence type="predicted"/>
<evidence type="ECO:0000313" key="2">
    <source>
        <dbReference type="EMBL" id="CDO52728.1"/>
    </source>
</evidence>
<evidence type="ECO:0000256" key="1">
    <source>
        <dbReference type="SAM" id="MobiDB-lite"/>
    </source>
</evidence>
<feature type="compositionally biased region" description="Polar residues" evidence="1">
    <location>
        <begin position="82"/>
        <end position="97"/>
    </location>
</feature>
<feature type="compositionally biased region" description="Basic and acidic residues" evidence="1">
    <location>
        <begin position="43"/>
        <end position="53"/>
    </location>
</feature>
<feature type="compositionally biased region" description="Low complexity" evidence="1">
    <location>
        <begin position="312"/>
        <end position="323"/>
    </location>
</feature>
<keyword evidence="3" id="KW-1185">Reference proteome</keyword>
<dbReference type="Proteomes" id="UP000242525">
    <property type="component" value="Unassembled WGS sequence"/>
</dbReference>
<gene>
    <name evidence="2" type="ORF">BN980_GECA03s06692g</name>
</gene>
<protein>
    <submittedName>
        <fullName evidence="2">Uncharacterized protein</fullName>
    </submittedName>
</protein>
<organism evidence="2 3">
    <name type="scientific">Geotrichum candidum</name>
    <name type="common">Oospora lactis</name>
    <name type="synonym">Dipodascus geotrichum</name>
    <dbReference type="NCBI Taxonomy" id="1173061"/>
    <lineage>
        <taxon>Eukaryota</taxon>
        <taxon>Fungi</taxon>
        <taxon>Dikarya</taxon>
        <taxon>Ascomycota</taxon>
        <taxon>Saccharomycotina</taxon>
        <taxon>Dipodascomycetes</taxon>
        <taxon>Dipodascales</taxon>
        <taxon>Dipodascaceae</taxon>
        <taxon>Geotrichum</taxon>
    </lineage>
</organism>
<comment type="caution">
    <text evidence="2">The sequence shown here is derived from an EMBL/GenBank/DDBJ whole genome shotgun (WGS) entry which is preliminary data.</text>
</comment>
<dbReference type="AlphaFoldDB" id="A0A0J9X698"/>
<name>A0A0J9X698_GEOCN</name>
<feature type="region of interest" description="Disordered" evidence="1">
    <location>
        <begin position="80"/>
        <end position="132"/>
    </location>
</feature>
<evidence type="ECO:0000313" key="3">
    <source>
        <dbReference type="Proteomes" id="UP000242525"/>
    </source>
</evidence>
<sequence length="374" mass="41556">MEPLSIAPADDAVTVTISPAEYTLLQKLQVIRSLVKKQSKGKTISEPHSENQKHSHNYQHQPDVISPSHILTSFDTQEHNRLTSPASSHTTVYGTGKSSTITSNSSTHTSTLSSRSSSSHTSHDSASTRFLNREAPDNTYGFDEFCRKFDPEDSHIVRLLELIVEETVDSKRAATTIQRMETPSYQKLRGSQAAADDFDDYFCKSPVPPDFEFVKAQPSHRRILEQAITNGYYSSVESASPSFDHILSLGSVDNTPPPLDLKRAAEGFTPGEDEHWRRLYNRRLQRERGRAEAPSYIQHALFHRSSVDSLASSVMNPPSNVSSRESSRPRWVDNGGSLTAPNTGSAAWDVYDDSSLEGLDVQSIEGVCLSRSWE</sequence>
<feature type="region of interest" description="Disordered" evidence="1">
    <location>
        <begin position="39"/>
        <end position="63"/>
    </location>
</feature>
<dbReference type="EMBL" id="CCBN010000003">
    <property type="protein sequence ID" value="CDO52728.1"/>
    <property type="molecule type" value="Genomic_DNA"/>
</dbReference>
<accession>A0A0J9X698</accession>
<feature type="compositionally biased region" description="Low complexity" evidence="1">
    <location>
        <begin position="98"/>
        <end position="128"/>
    </location>
</feature>